<dbReference type="PANTHER" id="PTHR34473:SF2">
    <property type="entry name" value="UPF0699 TRANSMEMBRANE PROTEIN YDBT"/>
    <property type="match status" value="1"/>
</dbReference>
<feature type="transmembrane region" description="Helical" evidence="1">
    <location>
        <begin position="304"/>
        <end position="321"/>
    </location>
</feature>
<protein>
    <submittedName>
        <fullName evidence="3">Membrane protein</fullName>
    </submittedName>
</protein>
<keyword evidence="1" id="KW-0812">Transmembrane</keyword>
<evidence type="ECO:0000313" key="4">
    <source>
        <dbReference type="Proteomes" id="UP001235966"/>
    </source>
</evidence>
<dbReference type="Proteomes" id="UP001235966">
    <property type="component" value="Unassembled WGS sequence"/>
</dbReference>
<dbReference type="InterPro" id="IPR005182">
    <property type="entry name" value="YdbS-like_PH"/>
</dbReference>
<dbReference type="EMBL" id="JAUSQW010000001">
    <property type="protein sequence ID" value="MDP9800611.1"/>
    <property type="molecule type" value="Genomic_DNA"/>
</dbReference>
<name>A0ABT9NB32_9ACTO</name>
<evidence type="ECO:0000313" key="3">
    <source>
        <dbReference type="EMBL" id="MDP9800611.1"/>
    </source>
</evidence>
<proteinExistence type="predicted"/>
<accession>A0ABT9NB32</accession>
<keyword evidence="1" id="KW-1133">Transmembrane helix</keyword>
<comment type="caution">
    <text evidence="3">The sequence shown here is derived from an EMBL/GenBank/DDBJ whole genome shotgun (WGS) entry which is preliminary data.</text>
</comment>
<reference evidence="3 4" key="1">
    <citation type="submission" date="2023-07" db="EMBL/GenBank/DDBJ databases">
        <title>Sequencing the genomes of 1000 actinobacteria strains.</title>
        <authorList>
            <person name="Klenk H.-P."/>
        </authorList>
    </citation>
    <scope>NUCLEOTIDE SEQUENCE [LARGE SCALE GENOMIC DNA]</scope>
    <source>
        <strain evidence="3 4">DSM 102162</strain>
    </source>
</reference>
<dbReference type="Pfam" id="PF03703">
    <property type="entry name" value="bPH_2"/>
    <property type="match status" value="3"/>
</dbReference>
<feature type="domain" description="YdbS-like PH" evidence="2">
    <location>
        <begin position="457"/>
        <end position="525"/>
    </location>
</feature>
<evidence type="ECO:0000259" key="2">
    <source>
        <dbReference type="Pfam" id="PF03703"/>
    </source>
</evidence>
<keyword evidence="1" id="KW-0472">Membrane</keyword>
<organism evidence="3 4">
    <name type="scientific">Arcanobacterium wilhelmae</name>
    <dbReference type="NCBI Taxonomy" id="1803177"/>
    <lineage>
        <taxon>Bacteria</taxon>
        <taxon>Bacillati</taxon>
        <taxon>Actinomycetota</taxon>
        <taxon>Actinomycetes</taxon>
        <taxon>Actinomycetales</taxon>
        <taxon>Actinomycetaceae</taxon>
        <taxon>Arcanobacterium</taxon>
    </lineage>
</organism>
<feature type="transmembrane region" description="Helical" evidence="1">
    <location>
        <begin position="280"/>
        <end position="298"/>
    </location>
</feature>
<keyword evidence="4" id="KW-1185">Reference proteome</keyword>
<sequence length="557" mass="60574">MEQVDHNLEAANAEIAEDSWRHFHKVTPITKGTAIWVFVAIIFYNIVKDAPWEKLRDIHPDAADLWFYLAVFVGGLLVVSTLAVAAGWVVWTKQSFALVENGIHYRSGVFIQTRQHMLWERIQSVEIDQSLFGRIFGFGTVVVDSAAAGDRQLRLGLLTMADCAALRHELLTGLTRKRTGLPVTSDAHVIPDAGAQVASAGAELVGEESVPGVTGSLAAAEASVPMGRAAGGVSAQPAGSESTNVPGAPASAIPVFDPDDLVNDHLVYELNPWKLMATRLVSWQGFSALAYLIFTVWITVETEGASFGIILTALGIFYAVIKPAFTQWDTKVYISEHGLRVRSGLTSIRTITVPPERVHAITVSQTWLARACGWWSLDVTVAGRTTDDVKENLLSGVPVMPVGTIEDLQHVMWVLRPDLGSENDGQLFAELTGTPGEALLPTTKAARLFDPFQWGFRGFVATPAVVAIRSKRVGRSFAVIPQDRWQSCAITQGPWQARRGLASLRIDLVGVSANSTIKNYPIERVREAVVDLAERGKAARAAKVSETIDQWKARVIG</sequence>
<gene>
    <name evidence="3" type="ORF">J2S49_000687</name>
</gene>
<feature type="transmembrane region" description="Helical" evidence="1">
    <location>
        <begin position="67"/>
        <end position="91"/>
    </location>
</feature>
<feature type="transmembrane region" description="Helical" evidence="1">
    <location>
        <begin position="29"/>
        <end position="47"/>
    </location>
</feature>
<feature type="domain" description="YdbS-like PH" evidence="2">
    <location>
        <begin position="91"/>
        <end position="168"/>
    </location>
</feature>
<dbReference type="RefSeq" id="WP_307014302.1">
    <property type="nucleotide sequence ID" value="NZ_JAUSQW010000001.1"/>
</dbReference>
<feature type="domain" description="YdbS-like PH" evidence="2">
    <location>
        <begin position="330"/>
        <end position="399"/>
    </location>
</feature>
<dbReference type="PANTHER" id="PTHR34473">
    <property type="entry name" value="UPF0699 TRANSMEMBRANE PROTEIN YDBS"/>
    <property type="match status" value="1"/>
</dbReference>
<evidence type="ECO:0000256" key="1">
    <source>
        <dbReference type="SAM" id="Phobius"/>
    </source>
</evidence>